<protein>
    <recommendedName>
        <fullName evidence="2">CorA-like transporter domain-containing protein</fullName>
    </recommendedName>
</protein>
<keyword evidence="1" id="KW-1133">Transmembrane helix</keyword>
<evidence type="ECO:0000256" key="1">
    <source>
        <dbReference type="SAM" id="Phobius"/>
    </source>
</evidence>
<dbReference type="Proteomes" id="UP000244855">
    <property type="component" value="Unassembled WGS sequence"/>
</dbReference>
<accession>A0A2V1EFR2</accession>
<dbReference type="EMBL" id="KZ805300">
    <property type="protein sequence ID" value="PVI08330.1"/>
    <property type="molecule type" value="Genomic_DNA"/>
</dbReference>
<dbReference type="OrthoDB" id="5396681at2759"/>
<dbReference type="Pfam" id="PF26616">
    <property type="entry name" value="CorA-like"/>
    <property type="match status" value="1"/>
</dbReference>
<dbReference type="AlphaFoldDB" id="A0A2V1EFR2"/>
<dbReference type="Gene3D" id="1.20.58.340">
    <property type="entry name" value="Magnesium transport protein CorA, transmembrane region"/>
    <property type="match status" value="1"/>
</dbReference>
<evidence type="ECO:0000259" key="2">
    <source>
        <dbReference type="Pfam" id="PF26616"/>
    </source>
</evidence>
<keyword evidence="4" id="KW-1185">Reference proteome</keyword>
<name>A0A2V1EFR2_9PLEO</name>
<dbReference type="STRING" id="97972.A0A2V1EFR2"/>
<proteinExistence type="predicted"/>
<evidence type="ECO:0000313" key="3">
    <source>
        <dbReference type="EMBL" id="PVI08330.1"/>
    </source>
</evidence>
<organism evidence="3 4">
    <name type="scientific">Periconia macrospinosa</name>
    <dbReference type="NCBI Taxonomy" id="97972"/>
    <lineage>
        <taxon>Eukaryota</taxon>
        <taxon>Fungi</taxon>
        <taxon>Dikarya</taxon>
        <taxon>Ascomycota</taxon>
        <taxon>Pezizomycotina</taxon>
        <taxon>Dothideomycetes</taxon>
        <taxon>Pleosporomycetidae</taxon>
        <taxon>Pleosporales</taxon>
        <taxon>Massarineae</taxon>
        <taxon>Periconiaceae</taxon>
        <taxon>Periconia</taxon>
    </lineage>
</organism>
<dbReference type="InterPro" id="IPR058257">
    <property type="entry name" value="CorA-like_dom"/>
</dbReference>
<keyword evidence="1" id="KW-0812">Transmembrane</keyword>
<evidence type="ECO:0000313" key="4">
    <source>
        <dbReference type="Proteomes" id="UP000244855"/>
    </source>
</evidence>
<feature type="domain" description="CorA-like transporter" evidence="2">
    <location>
        <begin position="8"/>
        <end position="178"/>
    </location>
</feature>
<reference evidence="3 4" key="1">
    <citation type="journal article" date="2018" name="Sci. Rep.">
        <title>Comparative genomics provides insights into the lifestyle and reveals functional heterogeneity of dark septate endophytic fungi.</title>
        <authorList>
            <person name="Knapp D.G."/>
            <person name="Nemeth J.B."/>
            <person name="Barry K."/>
            <person name="Hainaut M."/>
            <person name="Henrissat B."/>
            <person name="Johnson J."/>
            <person name="Kuo A."/>
            <person name="Lim J.H.P."/>
            <person name="Lipzen A."/>
            <person name="Nolan M."/>
            <person name="Ohm R.A."/>
            <person name="Tamas L."/>
            <person name="Grigoriev I.V."/>
            <person name="Spatafora J.W."/>
            <person name="Nagy L.G."/>
            <person name="Kovacs G.M."/>
        </authorList>
    </citation>
    <scope>NUCLEOTIDE SEQUENCE [LARGE SCALE GENOMIC DNA]</scope>
    <source>
        <strain evidence="3 4">DSE2036</strain>
    </source>
</reference>
<keyword evidence="1" id="KW-0472">Membrane</keyword>
<sequence>MQANSDAIFILRQDYSWGRFNISAEMFNTLASSISMFPPFMDFLSTFGFKLRAEDENFQCYHKCITRESSICDTVEFMYNIRYPAKHGRNIQDPWSIRNTAVYQKYNCEQRSCIWVMLQPSEVDYQLISRWNEHSQDSYYQGKISSTIRLSLLWNAAHNWRPYMNYLESELSTLEEKALFSKVDEKTKIDFSVAFSDNQNIQHLRQRMRATHSALSATLDVTRGYEQMLCGNKSPIMHAYKASMKSSLRSYQAYLRNYIRTARNLLDSSTEISNILVHMLDYRNDDVLIRTNEASHANSEHMRTIAAAAHQENKAIVALAEKSSNDSRVIRILTFVTIFYLPASLAASIFSSDLIQLNPPNEPKSQEQGDILHVRKEIWILPALSVGLLAGTFLVIFIWTRMLNPGKFRGKKRFHIV</sequence>
<feature type="transmembrane region" description="Helical" evidence="1">
    <location>
        <begin position="329"/>
        <end position="350"/>
    </location>
</feature>
<feature type="transmembrane region" description="Helical" evidence="1">
    <location>
        <begin position="378"/>
        <end position="399"/>
    </location>
</feature>
<gene>
    <name evidence="3" type="ORF">DM02DRAFT_722620</name>
</gene>